<dbReference type="InterPro" id="IPR028154">
    <property type="entry name" value="AMP-dep_Lig_C"/>
</dbReference>
<evidence type="ECO:0000256" key="7">
    <source>
        <dbReference type="ARBA" id="ARBA00068695"/>
    </source>
</evidence>
<comment type="pathway">
    <text evidence="4 9">Aromatic compound metabolism; phenylacetate degradation.</text>
</comment>
<comment type="function">
    <text evidence="9">Catalyzes the activation of phenylacetic acid (PA) to phenylacetyl-CoA (PA-CoA).</text>
</comment>
<evidence type="ECO:0000256" key="6">
    <source>
        <dbReference type="ARBA" id="ARBA00066629"/>
    </source>
</evidence>
<dbReference type="GO" id="GO:0010124">
    <property type="term" value="P:phenylacetate catabolic process"/>
    <property type="evidence" value="ECO:0007669"/>
    <property type="project" value="UniProtKB-UniRule"/>
</dbReference>
<accession>A0A1Q8QUY6</accession>
<comment type="similarity">
    <text evidence="5 9">Belongs to the phenylacetyl-CoA ligase family.</text>
</comment>
<dbReference type="Pfam" id="PF00501">
    <property type="entry name" value="AMP-binding"/>
    <property type="match status" value="1"/>
</dbReference>
<dbReference type="CDD" id="cd05913">
    <property type="entry name" value="PaaK"/>
    <property type="match status" value="1"/>
</dbReference>
<dbReference type="SUPFAM" id="SSF56801">
    <property type="entry name" value="Acetyl-CoA synthetase-like"/>
    <property type="match status" value="1"/>
</dbReference>
<comment type="catalytic activity">
    <reaction evidence="9">
        <text>2-phenylacetate + ATP + CoA = phenylacetyl-CoA + AMP + diphosphate</text>
        <dbReference type="Rhea" id="RHEA:20956"/>
        <dbReference type="ChEBI" id="CHEBI:18401"/>
        <dbReference type="ChEBI" id="CHEBI:30616"/>
        <dbReference type="ChEBI" id="CHEBI:33019"/>
        <dbReference type="ChEBI" id="CHEBI:57287"/>
        <dbReference type="ChEBI" id="CHEBI:57390"/>
        <dbReference type="ChEBI" id="CHEBI:456215"/>
        <dbReference type="EC" id="6.2.1.30"/>
    </reaction>
</comment>
<dbReference type="PANTHER" id="PTHR43439">
    <property type="entry name" value="PHENYLACETATE-COENZYME A LIGASE"/>
    <property type="match status" value="1"/>
</dbReference>
<reference evidence="12 13" key="1">
    <citation type="submission" date="2016-09" db="EMBL/GenBank/DDBJ databases">
        <title>Complete genome of Desulfosporosinus sp. OL.</title>
        <authorList>
            <person name="Mardanov A."/>
            <person name="Beletsky A."/>
            <person name="Panova A."/>
            <person name="Karnachuk O."/>
            <person name="Ravin N."/>
        </authorList>
    </citation>
    <scope>NUCLEOTIDE SEQUENCE [LARGE SCALE GENOMIC DNA]</scope>
    <source>
        <strain evidence="12 13">OL</strain>
    </source>
</reference>
<dbReference type="FunFam" id="3.40.50.12780:FF:000016">
    <property type="entry name" value="Phenylacetate-coenzyme A ligase"/>
    <property type="match status" value="1"/>
</dbReference>
<dbReference type="EMBL" id="MLBF01000020">
    <property type="protein sequence ID" value="OLN31163.1"/>
    <property type="molecule type" value="Genomic_DNA"/>
</dbReference>
<feature type="domain" description="AMP-dependent synthetase/ligase" evidence="10">
    <location>
        <begin position="103"/>
        <end position="298"/>
    </location>
</feature>
<dbReference type="InterPro" id="IPR000873">
    <property type="entry name" value="AMP-dep_synth/lig_dom"/>
</dbReference>
<evidence type="ECO:0000259" key="10">
    <source>
        <dbReference type="Pfam" id="PF00501"/>
    </source>
</evidence>
<protein>
    <recommendedName>
        <fullName evidence="7 9">Phenylacetate-coenzyme A ligase</fullName>
        <ecNumber evidence="6 9">6.2.1.30</ecNumber>
    </recommendedName>
    <alternativeName>
        <fullName evidence="8 9">Phenylacetyl-CoA ligase</fullName>
    </alternativeName>
</protein>
<feature type="domain" description="AMP-dependent ligase C-terminal" evidence="11">
    <location>
        <begin position="347"/>
        <end position="443"/>
    </location>
</feature>
<keyword evidence="2 9" id="KW-0436">Ligase</keyword>
<dbReference type="PANTHER" id="PTHR43439:SF1">
    <property type="entry name" value="PHENYLACETATE-COENZYME A LIGASE"/>
    <property type="match status" value="1"/>
</dbReference>
<proteinExistence type="inferred from homology"/>
<sequence length="444" mass="50242">MVRYIQQKKGWLIVIWNIEQECMNRSRLEELQLERLKWTVNRVYHNVPHYRTKFEELGITPEDIKSLDDLKRLPFTTKVDLRDNYPFGLFAVPQKEVVRVHASSGTTGRPVVVGYTAGDLNNWTDLTARMVTLAGVTSEDVAQIAFNYGLFTGGFGLHYGLERAGAMVVPVSGGNTERQLMLMQDFGTTVLISTPSYSLYIAEVAEKMGIDISSLKLRIGLFGGEPWTEEMRKEIESRLKISASDNYGLSEVMGPGVAGECQYKCGHHIAEDHFIIETIDPETGEVLEPGQEGELVFTSLTKEAFPVIRFRTKDISCITQEPCQCGRTTARMRKVVGRTDDMLIIRGVNVFPSQIESVLMNIEGIGPHYVINVHRRNFLDELEVVVELTREDLLEPYSKLEDFTGYIRQKLHGVLSINVRLKIVQPGTLERSAGKAKRVYDYRN</sequence>
<organism evidence="12 13">
    <name type="scientific">Desulfosporosinus metallidurans</name>
    <dbReference type="NCBI Taxonomy" id="1888891"/>
    <lineage>
        <taxon>Bacteria</taxon>
        <taxon>Bacillati</taxon>
        <taxon>Bacillota</taxon>
        <taxon>Clostridia</taxon>
        <taxon>Eubacteriales</taxon>
        <taxon>Desulfitobacteriaceae</taxon>
        <taxon>Desulfosporosinus</taxon>
    </lineage>
</organism>
<evidence type="ECO:0000256" key="8">
    <source>
        <dbReference type="ARBA" id="ARBA00075111"/>
    </source>
</evidence>
<dbReference type="Proteomes" id="UP000186102">
    <property type="component" value="Unassembled WGS sequence"/>
</dbReference>
<keyword evidence="3 9" id="KW-0547">Nucleotide-binding</keyword>
<dbReference type="InterPro" id="IPR011880">
    <property type="entry name" value="PA_CoA_ligase"/>
</dbReference>
<dbReference type="GO" id="GO:0000166">
    <property type="term" value="F:nucleotide binding"/>
    <property type="evidence" value="ECO:0007669"/>
    <property type="project" value="UniProtKB-KW"/>
</dbReference>
<evidence type="ECO:0000256" key="1">
    <source>
        <dbReference type="ARBA" id="ARBA00011245"/>
    </source>
</evidence>
<gene>
    <name evidence="12" type="ORF">DSOL_2773</name>
</gene>
<evidence type="ECO:0000259" key="11">
    <source>
        <dbReference type="Pfam" id="PF14535"/>
    </source>
</evidence>
<keyword evidence="13" id="KW-1185">Reference proteome</keyword>
<dbReference type="Gene3D" id="3.30.300.30">
    <property type="match status" value="1"/>
</dbReference>
<dbReference type="InterPro" id="IPR042099">
    <property type="entry name" value="ANL_N_sf"/>
</dbReference>
<dbReference type="AlphaFoldDB" id="A0A1Q8QUY6"/>
<comment type="subunit">
    <text evidence="1">Monomer.</text>
</comment>
<evidence type="ECO:0000256" key="4">
    <source>
        <dbReference type="ARBA" id="ARBA00060591"/>
    </source>
</evidence>
<comment type="caution">
    <text evidence="12">The sequence shown here is derived from an EMBL/GenBank/DDBJ whole genome shotgun (WGS) entry which is preliminary data.</text>
</comment>
<dbReference type="UniPathway" id="UPA00930"/>
<dbReference type="STRING" id="1888891.DSOL_2773"/>
<evidence type="ECO:0000313" key="12">
    <source>
        <dbReference type="EMBL" id="OLN31163.1"/>
    </source>
</evidence>
<evidence type="ECO:0000313" key="13">
    <source>
        <dbReference type="Proteomes" id="UP000186102"/>
    </source>
</evidence>
<dbReference type="Pfam" id="PF14535">
    <property type="entry name" value="AMP-binding_C_2"/>
    <property type="match status" value="1"/>
</dbReference>
<evidence type="ECO:0000256" key="3">
    <source>
        <dbReference type="ARBA" id="ARBA00022741"/>
    </source>
</evidence>
<dbReference type="EC" id="6.2.1.30" evidence="6 9"/>
<dbReference type="GO" id="GO:0047475">
    <property type="term" value="F:phenylacetate-CoA ligase activity"/>
    <property type="evidence" value="ECO:0007669"/>
    <property type="project" value="UniProtKB-EC"/>
</dbReference>
<dbReference type="InterPro" id="IPR045851">
    <property type="entry name" value="AMP-bd_C_sf"/>
</dbReference>
<dbReference type="Gene3D" id="3.40.50.12780">
    <property type="entry name" value="N-terminal domain of ligase-like"/>
    <property type="match status" value="1"/>
</dbReference>
<evidence type="ECO:0000256" key="9">
    <source>
        <dbReference type="PIRNR" id="PIRNR006444"/>
    </source>
</evidence>
<name>A0A1Q8QUY6_9FIRM</name>
<dbReference type="PIRSF" id="PIRSF006444">
    <property type="entry name" value="PaaK"/>
    <property type="match status" value="1"/>
</dbReference>
<dbReference type="InterPro" id="IPR051414">
    <property type="entry name" value="Adenylate-forming_Reductase"/>
</dbReference>
<evidence type="ECO:0000256" key="2">
    <source>
        <dbReference type="ARBA" id="ARBA00022598"/>
    </source>
</evidence>
<evidence type="ECO:0000256" key="5">
    <source>
        <dbReference type="ARBA" id="ARBA00061566"/>
    </source>
</evidence>